<dbReference type="Pfam" id="PF13520">
    <property type="entry name" value="AA_permease_2"/>
    <property type="match status" value="1"/>
</dbReference>
<proteinExistence type="predicted"/>
<dbReference type="AlphaFoldDB" id="A0A9W4TD19"/>
<comment type="caution">
    <text evidence="6">The sequence shown here is derived from an EMBL/GenBank/DDBJ whole genome shotgun (WGS) entry which is preliminary data.</text>
</comment>
<sequence length="144" mass="16192">LLVNIAFISVVPLQGSLNDGNLDQTIAATFFNNLFGGNEIVVRIFTFLIVLSVIGTASSNVWSVSRVIVATARSGFFLNYSPQLRYWHKYYETPINALVLQFVWISFIILIVGSSFTITNYELFSSFSMYSYWIFYVATGVGLL</sequence>
<dbReference type="PANTHER" id="PTHR11785">
    <property type="entry name" value="AMINO ACID TRANSPORTER"/>
    <property type="match status" value="1"/>
</dbReference>
<dbReference type="Gene3D" id="1.20.1740.10">
    <property type="entry name" value="Amino acid/polyamine transporter I"/>
    <property type="match status" value="1"/>
</dbReference>
<dbReference type="EMBL" id="CAMKVN010026212">
    <property type="protein sequence ID" value="CAI2201016.1"/>
    <property type="molecule type" value="Genomic_DNA"/>
</dbReference>
<evidence type="ECO:0000256" key="5">
    <source>
        <dbReference type="SAM" id="Phobius"/>
    </source>
</evidence>
<name>A0A9W4TD19_9GLOM</name>
<evidence type="ECO:0000256" key="1">
    <source>
        <dbReference type="ARBA" id="ARBA00004141"/>
    </source>
</evidence>
<feature type="transmembrane region" description="Helical" evidence="5">
    <location>
        <begin position="40"/>
        <end position="64"/>
    </location>
</feature>
<gene>
    <name evidence="6" type="ORF">FWILDA_LOCUS19856</name>
</gene>
<accession>A0A9W4TD19</accession>
<feature type="non-terminal residue" evidence="6">
    <location>
        <position position="144"/>
    </location>
</feature>
<dbReference type="GO" id="GO:0015179">
    <property type="term" value="F:L-amino acid transmembrane transporter activity"/>
    <property type="evidence" value="ECO:0007669"/>
    <property type="project" value="TreeGrafter"/>
</dbReference>
<dbReference type="Proteomes" id="UP001153678">
    <property type="component" value="Unassembled WGS sequence"/>
</dbReference>
<dbReference type="InterPro" id="IPR050598">
    <property type="entry name" value="AminoAcid_Transporter"/>
</dbReference>
<dbReference type="InterPro" id="IPR002293">
    <property type="entry name" value="AA/rel_permease1"/>
</dbReference>
<evidence type="ECO:0000313" key="6">
    <source>
        <dbReference type="EMBL" id="CAI2201016.1"/>
    </source>
</evidence>
<organism evidence="6 7">
    <name type="scientific">Funneliformis geosporum</name>
    <dbReference type="NCBI Taxonomy" id="1117311"/>
    <lineage>
        <taxon>Eukaryota</taxon>
        <taxon>Fungi</taxon>
        <taxon>Fungi incertae sedis</taxon>
        <taxon>Mucoromycota</taxon>
        <taxon>Glomeromycotina</taxon>
        <taxon>Glomeromycetes</taxon>
        <taxon>Glomerales</taxon>
        <taxon>Glomeraceae</taxon>
        <taxon>Funneliformis</taxon>
    </lineage>
</organism>
<reference evidence="6" key="1">
    <citation type="submission" date="2022-08" db="EMBL/GenBank/DDBJ databases">
        <authorList>
            <person name="Kallberg Y."/>
            <person name="Tangrot J."/>
            <person name="Rosling A."/>
        </authorList>
    </citation>
    <scope>NUCLEOTIDE SEQUENCE</scope>
    <source>
        <strain evidence="6">Wild A</strain>
    </source>
</reference>
<evidence type="ECO:0000256" key="2">
    <source>
        <dbReference type="ARBA" id="ARBA00022692"/>
    </source>
</evidence>
<dbReference type="OrthoDB" id="2449157at2759"/>
<comment type="subcellular location">
    <subcellularLocation>
        <location evidence="1">Membrane</location>
        <topology evidence="1">Multi-pass membrane protein</topology>
    </subcellularLocation>
</comment>
<dbReference type="GO" id="GO:0016020">
    <property type="term" value="C:membrane"/>
    <property type="evidence" value="ECO:0007669"/>
    <property type="project" value="UniProtKB-SubCell"/>
</dbReference>
<feature type="non-terminal residue" evidence="6">
    <location>
        <position position="1"/>
    </location>
</feature>
<feature type="transmembrane region" description="Helical" evidence="5">
    <location>
        <begin position="95"/>
        <end position="118"/>
    </location>
</feature>
<evidence type="ECO:0000256" key="3">
    <source>
        <dbReference type="ARBA" id="ARBA00022989"/>
    </source>
</evidence>
<keyword evidence="7" id="KW-1185">Reference proteome</keyword>
<feature type="transmembrane region" description="Helical" evidence="5">
    <location>
        <begin position="124"/>
        <end position="143"/>
    </location>
</feature>
<keyword evidence="2 5" id="KW-0812">Transmembrane</keyword>
<keyword evidence="3 5" id="KW-1133">Transmembrane helix</keyword>
<evidence type="ECO:0000313" key="7">
    <source>
        <dbReference type="Proteomes" id="UP001153678"/>
    </source>
</evidence>
<dbReference type="PANTHER" id="PTHR11785:SF353">
    <property type="entry name" value="METHIONINE TRANSPORTER (EUROFUNG)"/>
    <property type="match status" value="1"/>
</dbReference>
<protein>
    <submittedName>
        <fullName evidence="6">11099_t:CDS:1</fullName>
    </submittedName>
</protein>
<evidence type="ECO:0000256" key="4">
    <source>
        <dbReference type="ARBA" id="ARBA00023136"/>
    </source>
</evidence>
<keyword evidence="4 5" id="KW-0472">Membrane</keyword>